<accession>A0AAN9XV76</accession>
<dbReference type="EMBL" id="JAYMYS010000001">
    <property type="protein sequence ID" value="KAK7410189.1"/>
    <property type="molecule type" value="Genomic_DNA"/>
</dbReference>
<dbReference type="AlphaFoldDB" id="A0AAN9XV76"/>
<evidence type="ECO:0000313" key="1">
    <source>
        <dbReference type="EMBL" id="KAK7410189.1"/>
    </source>
</evidence>
<organism evidence="1 2">
    <name type="scientific">Psophocarpus tetragonolobus</name>
    <name type="common">Winged bean</name>
    <name type="synonym">Dolichos tetragonolobus</name>
    <dbReference type="NCBI Taxonomy" id="3891"/>
    <lineage>
        <taxon>Eukaryota</taxon>
        <taxon>Viridiplantae</taxon>
        <taxon>Streptophyta</taxon>
        <taxon>Embryophyta</taxon>
        <taxon>Tracheophyta</taxon>
        <taxon>Spermatophyta</taxon>
        <taxon>Magnoliopsida</taxon>
        <taxon>eudicotyledons</taxon>
        <taxon>Gunneridae</taxon>
        <taxon>Pentapetalae</taxon>
        <taxon>rosids</taxon>
        <taxon>fabids</taxon>
        <taxon>Fabales</taxon>
        <taxon>Fabaceae</taxon>
        <taxon>Papilionoideae</taxon>
        <taxon>50 kb inversion clade</taxon>
        <taxon>NPAAA clade</taxon>
        <taxon>indigoferoid/millettioid clade</taxon>
        <taxon>Phaseoleae</taxon>
        <taxon>Psophocarpus</taxon>
    </lineage>
</organism>
<name>A0AAN9XV76_PSOTE</name>
<dbReference type="Proteomes" id="UP001386955">
    <property type="component" value="Unassembled WGS sequence"/>
</dbReference>
<evidence type="ECO:0000313" key="2">
    <source>
        <dbReference type="Proteomes" id="UP001386955"/>
    </source>
</evidence>
<gene>
    <name evidence="1" type="ORF">VNO78_00782</name>
</gene>
<protein>
    <submittedName>
        <fullName evidence="1">Uncharacterized protein</fullName>
    </submittedName>
</protein>
<comment type="caution">
    <text evidence="1">The sequence shown here is derived from an EMBL/GenBank/DDBJ whole genome shotgun (WGS) entry which is preliminary data.</text>
</comment>
<keyword evidence="2" id="KW-1185">Reference proteome</keyword>
<sequence length="101" mass="11288">MKGKLKGFLSEPACAGIGSACLLAFPFISHHSSYFALIHFETGSADVLEAWSHNTCSCRQGFDGNPLCVYETFLETEHTQERDSLKGHIVEFLKKVFKNNF</sequence>
<reference evidence="1 2" key="1">
    <citation type="submission" date="2024-01" db="EMBL/GenBank/DDBJ databases">
        <title>The genomes of 5 underutilized Papilionoideae crops provide insights into root nodulation and disease resistanc.</title>
        <authorList>
            <person name="Jiang F."/>
        </authorList>
    </citation>
    <scope>NUCLEOTIDE SEQUENCE [LARGE SCALE GENOMIC DNA]</scope>
    <source>
        <strain evidence="1">DUOXIRENSHENG_FW03</strain>
        <tissue evidence="1">Leaves</tissue>
    </source>
</reference>
<proteinExistence type="predicted"/>